<gene>
    <name evidence="1" type="ORF">S01H1_28574</name>
</gene>
<sequence length="34" mass="3985">MPVAEVSTYEDFKSVLLDSNDEKHGKKYVFVDFF</sequence>
<feature type="non-terminal residue" evidence="1">
    <location>
        <position position="34"/>
    </location>
</feature>
<proteinExistence type="predicted"/>
<dbReference type="EMBL" id="BARS01017471">
    <property type="protein sequence ID" value="GAF98083.1"/>
    <property type="molecule type" value="Genomic_DNA"/>
</dbReference>
<organism evidence="1">
    <name type="scientific">marine sediment metagenome</name>
    <dbReference type="NCBI Taxonomy" id="412755"/>
    <lineage>
        <taxon>unclassified sequences</taxon>
        <taxon>metagenomes</taxon>
        <taxon>ecological metagenomes</taxon>
    </lineage>
</organism>
<dbReference type="AlphaFoldDB" id="X0TWY3"/>
<reference evidence="1" key="1">
    <citation type="journal article" date="2014" name="Front. Microbiol.">
        <title>High frequency of phylogenetically diverse reductive dehalogenase-homologous genes in deep subseafloor sedimentary metagenomes.</title>
        <authorList>
            <person name="Kawai M."/>
            <person name="Futagami T."/>
            <person name="Toyoda A."/>
            <person name="Takaki Y."/>
            <person name="Nishi S."/>
            <person name="Hori S."/>
            <person name="Arai W."/>
            <person name="Tsubouchi T."/>
            <person name="Morono Y."/>
            <person name="Uchiyama I."/>
            <person name="Ito T."/>
            <person name="Fujiyama A."/>
            <person name="Inagaki F."/>
            <person name="Takami H."/>
        </authorList>
    </citation>
    <scope>NUCLEOTIDE SEQUENCE</scope>
    <source>
        <strain evidence="1">Expedition CK06-06</strain>
    </source>
</reference>
<accession>X0TWY3</accession>
<evidence type="ECO:0000313" key="1">
    <source>
        <dbReference type="EMBL" id="GAF98083.1"/>
    </source>
</evidence>
<protein>
    <submittedName>
        <fullName evidence="1">Uncharacterized protein</fullName>
    </submittedName>
</protein>
<comment type="caution">
    <text evidence="1">The sequence shown here is derived from an EMBL/GenBank/DDBJ whole genome shotgun (WGS) entry which is preliminary data.</text>
</comment>
<name>X0TWY3_9ZZZZ</name>